<sequence>MLLVACTDKRQEQIAKVLFLLNRTGTYNEMQNTNGRQYYLNVDSLLDCIDTTYIKTCKGPRAFPVVQSLLDSLCTTKELCELTNRSYSVGARLAATDALIRRKYAHLEEILLSNYTDTTKIYVRSDDVIEEEYAGSVFLRNVQSCRDKTVISKEDSLRNDSLALYTAGLSKYQYTKKLLLRLPPKESYYSRVKEIVLKERTYQALKALASYRREEDKSILLDALSHYDNENEDVGWEDDETDNALLAVTVWACQDFIPLLMRIRDYEIKKHDGSMLPRSKYLFEAVMAYNNQWAYNFIDATLALSSKKKDREYSSDITMATIFHSAMLSHYNPRFSSLLRKYPGEDFGDGYE</sequence>
<dbReference type="AlphaFoldDB" id="A0A096AVB8"/>
<proteinExistence type="predicted"/>
<gene>
    <name evidence="1" type="ORF">HMPREF0661_04750</name>
</gene>
<name>A0A096AVB8_9BACT</name>
<organism evidence="1 2">
    <name type="scientific">Prevotella melaninogenica DNF00666</name>
    <dbReference type="NCBI Taxonomy" id="1401073"/>
    <lineage>
        <taxon>Bacteria</taxon>
        <taxon>Pseudomonadati</taxon>
        <taxon>Bacteroidota</taxon>
        <taxon>Bacteroidia</taxon>
        <taxon>Bacteroidales</taxon>
        <taxon>Prevotellaceae</taxon>
        <taxon>Prevotella</taxon>
    </lineage>
</organism>
<dbReference type="Proteomes" id="UP000029578">
    <property type="component" value="Unassembled WGS sequence"/>
</dbReference>
<accession>A0A096AVB8</accession>
<comment type="caution">
    <text evidence="1">The sequence shown here is derived from an EMBL/GenBank/DDBJ whole genome shotgun (WGS) entry which is preliminary data.</text>
</comment>
<reference evidence="1 2" key="1">
    <citation type="submission" date="2014-07" db="EMBL/GenBank/DDBJ databases">
        <authorList>
            <person name="McCorrison J."/>
            <person name="Sanka R."/>
            <person name="Torralba M."/>
            <person name="Gillis M."/>
            <person name="Haft D.H."/>
            <person name="Methe B."/>
            <person name="Sutton G."/>
            <person name="Nelson K.E."/>
        </authorList>
    </citation>
    <scope>NUCLEOTIDE SEQUENCE [LARGE SCALE GENOMIC DNA]</scope>
    <source>
        <strain evidence="1 2">DNF00666</strain>
    </source>
</reference>
<evidence type="ECO:0000313" key="2">
    <source>
        <dbReference type="Proteomes" id="UP000029578"/>
    </source>
</evidence>
<protein>
    <submittedName>
        <fullName evidence="1">Uncharacterized protein</fullName>
    </submittedName>
</protein>
<evidence type="ECO:0000313" key="1">
    <source>
        <dbReference type="EMBL" id="KGF50715.1"/>
    </source>
</evidence>
<dbReference type="EMBL" id="JRNS01000256">
    <property type="protein sequence ID" value="KGF50715.1"/>
    <property type="molecule type" value="Genomic_DNA"/>
</dbReference>